<accession>A0AAQ3MK46</accession>
<dbReference type="PANTHER" id="PTHR31161">
    <property type="entry name" value="PROTEIN GRAVITROPIC IN THE LIGHT 1"/>
    <property type="match status" value="1"/>
</dbReference>
<evidence type="ECO:0000313" key="2">
    <source>
        <dbReference type="EMBL" id="WVY92406.1"/>
    </source>
</evidence>
<dbReference type="EMBL" id="CP144691">
    <property type="protein sequence ID" value="WVY92406.1"/>
    <property type="molecule type" value="Genomic_DNA"/>
</dbReference>
<dbReference type="Pfam" id="PF24994">
    <property type="entry name" value="GIL1_IRKI_C"/>
    <property type="match status" value="1"/>
</dbReference>
<dbReference type="GO" id="GO:0009639">
    <property type="term" value="P:response to red or far red light"/>
    <property type="evidence" value="ECO:0007669"/>
    <property type="project" value="InterPro"/>
</dbReference>
<evidence type="ECO:0000313" key="3">
    <source>
        <dbReference type="Proteomes" id="UP001374535"/>
    </source>
</evidence>
<dbReference type="Proteomes" id="UP001374535">
    <property type="component" value="Chromosome 10"/>
</dbReference>
<proteinExistence type="predicted"/>
<sequence>GNLDHRTLILGGKHPRTEFYQLFAKVAKWVWVLLGSAVSIDANATMFCVNRESMFSGLYMESVEEDGKNAVLSDLERASYKVQFMVMPGFKVAEALVKSRVYISKTCLKLNGGSFNW</sequence>
<organism evidence="2 3">
    <name type="scientific">Vigna mungo</name>
    <name type="common">Black gram</name>
    <name type="synonym">Phaseolus mungo</name>
    <dbReference type="NCBI Taxonomy" id="3915"/>
    <lineage>
        <taxon>Eukaryota</taxon>
        <taxon>Viridiplantae</taxon>
        <taxon>Streptophyta</taxon>
        <taxon>Embryophyta</taxon>
        <taxon>Tracheophyta</taxon>
        <taxon>Spermatophyta</taxon>
        <taxon>Magnoliopsida</taxon>
        <taxon>eudicotyledons</taxon>
        <taxon>Gunneridae</taxon>
        <taxon>Pentapetalae</taxon>
        <taxon>rosids</taxon>
        <taxon>fabids</taxon>
        <taxon>Fabales</taxon>
        <taxon>Fabaceae</taxon>
        <taxon>Papilionoideae</taxon>
        <taxon>50 kb inversion clade</taxon>
        <taxon>NPAAA clade</taxon>
        <taxon>indigoferoid/millettioid clade</taxon>
        <taxon>Phaseoleae</taxon>
        <taxon>Vigna</taxon>
    </lineage>
</organism>
<name>A0AAQ3MK46_VIGMU</name>
<dbReference type="InterPro" id="IPR056813">
    <property type="entry name" value="GIL1_IRKI_C"/>
</dbReference>
<reference evidence="2 3" key="1">
    <citation type="journal article" date="2023" name="Life. Sci Alliance">
        <title>Evolutionary insights into 3D genome organization and epigenetic landscape of Vigna mungo.</title>
        <authorList>
            <person name="Junaid A."/>
            <person name="Singh B."/>
            <person name="Bhatia S."/>
        </authorList>
    </citation>
    <scope>NUCLEOTIDE SEQUENCE [LARGE SCALE GENOMIC DNA]</scope>
    <source>
        <strain evidence="2">Urdbean</strain>
    </source>
</reference>
<evidence type="ECO:0000259" key="1">
    <source>
        <dbReference type="Pfam" id="PF24994"/>
    </source>
</evidence>
<dbReference type="GO" id="GO:0009959">
    <property type="term" value="P:negative gravitropism"/>
    <property type="evidence" value="ECO:0007669"/>
    <property type="project" value="InterPro"/>
</dbReference>
<dbReference type="AlphaFoldDB" id="A0AAQ3MK46"/>
<keyword evidence="3" id="KW-1185">Reference proteome</keyword>
<gene>
    <name evidence="2" type="ORF">V8G54_031494</name>
</gene>
<feature type="domain" description="GIL1/IRKI C-terminal" evidence="1">
    <location>
        <begin position="46"/>
        <end position="102"/>
    </location>
</feature>
<feature type="non-terminal residue" evidence="2">
    <location>
        <position position="1"/>
    </location>
</feature>
<dbReference type="InterPro" id="IPR040225">
    <property type="entry name" value="GIL1-like"/>
</dbReference>
<protein>
    <recommendedName>
        <fullName evidence="1">GIL1/IRKI C-terminal domain-containing protein</fullName>
    </recommendedName>
</protein>